<evidence type="ECO:0000313" key="1">
    <source>
        <dbReference type="EMBL" id="PIQ69029.1"/>
    </source>
</evidence>
<sequence length="237" mass="26904">MKILAIIPARGGSKRIPNKNIKDFCGKPLIAYTVEQAKQCSFIDRVIVDTDSEDIATLAKNYGAEVPFLRPVELAGDDAQVVDSVVRVLDRLLQEEKYEPTHVLILQTTSPLRESEDIEACMSLMQETDATTVLTVAPTHPRLYHLDGEQNLVLGNKYTNESTNMQAWRPAFLLNGCFVYMVEASALRKEKKIITERTKAVICDKWRSVDLDTMEEWVLAEFLYAHKKELEDNLKKT</sequence>
<name>A0A2H0KCR4_9BACT</name>
<dbReference type="PANTHER" id="PTHR21485">
    <property type="entry name" value="HAD SUPERFAMILY MEMBERS CMAS AND KDSC"/>
    <property type="match status" value="1"/>
</dbReference>
<reference evidence="1 2" key="1">
    <citation type="submission" date="2017-09" db="EMBL/GenBank/DDBJ databases">
        <title>Depth-based differentiation of microbial function through sediment-hosted aquifers and enrichment of novel symbionts in the deep terrestrial subsurface.</title>
        <authorList>
            <person name="Probst A.J."/>
            <person name="Ladd B."/>
            <person name="Jarett J.K."/>
            <person name="Geller-Mcgrath D.E."/>
            <person name="Sieber C.M."/>
            <person name="Emerson J.B."/>
            <person name="Anantharaman K."/>
            <person name="Thomas B.C."/>
            <person name="Malmstrom R."/>
            <person name="Stieglmeier M."/>
            <person name="Klingl A."/>
            <person name="Woyke T."/>
            <person name="Ryan C.M."/>
            <person name="Banfield J.F."/>
        </authorList>
    </citation>
    <scope>NUCLEOTIDE SEQUENCE [LARGE SCALE GENOMIC DNA]</scope>
    <source>
        <strain evidence="1">CG11_big_fil_rev_8_21_14_0_20_46_11</strain>
    </source>
</reference>
<dbReference type="Pfam" id="PF02348">
    <property type="entry name" value="CTP_transf_3"/>
    <property type="match status" value="1"/>
</dbReference>
<gene>
    <name evidence="1" type="ORF">COV91_00885</name>
</gene>
<comment type="caution">
    <text evidence="1">The sequence shown here is derived from an EMBL/GenBank/DDBJ whole genome shotgun (WGS) entry which is preliminary data.</text>
</comment>
<dbReference type="SUPFAM" id="SSF53448">
    <property type="entry name" value="Nucleotide-diphospho-sugar transferases"/>
    <property type="match status" value="1"/>
</dbReference>
<dbReference type="GO" id="GO:0008781">
    <property type="term" value="F:N-acylneuraminate cytidylyltransferase activity"/>
    <property type="evidence" value="ECO:0007669"/>
    <property type="project" value="TreeGrafter"/>
</dbReference>
<dbReference type="EMBL" id="PCVG01000014">
    <property type="protein sequence ID" value="PIQ69029.1"/>
    <property type="molecule type" value="Genomic_DNA"/>
</dbReference>
<dbReference type="CDD" id="cd02513">
    <property type="entry name" value="CMP-NeuAc_Synthase"/>
    <property type="match status" value="1"/>
</dbReference>
<dbReference type="InterPro" id="IPR003329">
    <property type="entry name" value="Cytidylyl_trans"/>
</dbReference>
<accession>A0A2H0KCR4</accession>
<keyword evidence="1" id="KW-0808">Transferase</keyword>
<protein>
    <submittedName>
        <fullName evidence="1">N-acylneuraminate cytidylyltransferase</fullName>
    </submittedName>
</protein>
<keyword evidence="1" id="KW-0548">Nucleotidyltransferase</keyword>
<evidence type="ECO:0000313" key="2">
    <source>
        <dbReference type="Proteomes" id="UP000229342"/>
    </source>
</evidence>
<dbReference type="Proteomes" id="UP000229342">
    <property type="component" value="Unassembled WGS sequence"/>
</dbReference>
<proteinExistence type="predicted"/>
<organism evidence="1 2">
    <name type="scientific">Candidatus Taylorbacteria bacterium CG11_big_fil_rev_8_21_14_0_20_46_11</name>
    <dbReference type="NCBI Taxonomy" id="1975025"/>
    <lineage>
        <taxon>Bacteria</taxon>
        <taxon>Candidatus Tayloriibacteriota</taxon>
    </lineage>
</organism>
<dbReference type="InterPro" id="IPR029044">
    <property type="entry name" value="Nucleotide-diphossugar_trans"/>
</dbReference>
<dbReference type="InterPro" id="IPR050793">
    <property type="entry name" value="CMP-NeuNAc_synthase"/>
</dbReference>
<dbReference type="Gene3D" id="3.90.550.10">
    <property type="entry name" value="Spore Coat Polysaccharide Biosynthesis Protein SpsA, Chain A"/>
    <property type="match status" value="1"/>
</dbReference>
<dbReference type="AlphaFoldDB" id="A0A2H0KCR4"/>
<dbReference type="PANTHER" id="PTHR21485:SF6">
    <property type="entry name" value="N-ACYLNEURAMINATE CYTIDYLYLTRANSFERASE-RELATED"/>
    <property type="match status" value="1"/>
</dbReference>